<keyword evidence="10" id="KW-0732">Signal</keyword>
<dbReference type="PROSITE" id="PS00086">
    <property type="entry name" value="CYTOCHROME_P450"/>
    <property type="match status" value="1"/>
</dbReference>
<feature type="signal peptide" evidence="10">
    <location>
        <begin position="1"/>
        <end position="25"/>
    </location>
</feature>
<feature type="region of interest" description="Disordered" evidence="9">
    <location>
        <begin position="28"/>
        <end position="52"/>
    </location>
</feature>
<gene>
    <name evidence="11" type="primary">LOC103635000</name>
</gene>
<dbReference type="KEGG" id="zma:103635000"/>
<dbReference type="PANTHER" id="PTHR47955:SF15">
    <property type="entry name" value="CYTOCHROME P450 71A2-LIKE"/>
    <property type="match status" value="1"/>
</dbReference>
<feature type="binding site" description="axial binding residue" evidence="7">
    <location>
        <position position="477"/>
    </location>
    <ligand>
        <name>heme</name>
        <dbReference type="ChEBI" id="CHEBI:30413"/>
    </ligand>
    <ligandPart>
        <name>Fe</name>
        <dbReference type="ChEBI" id="CHEBI:18248"/>
    </ligandPart>
</feature>
<evidence type="ECO:0000256" key="4">
    <source>
        <dbReference type="ARBA" id="ARBA00023002"/>
    </source>
</evidence>
<organism evidence="11 12">
    <name type="scientific">Zea mays</name>
    <name type="common">Maize</name>
    <dbReference type="NCBI Taxonomy" id="4577"/>
    <lineage>
        <taxon>Eukaryota</taxon>
        <taxon>Viridiplantae</taxon>
        <taxon>Streptophyta</taxon>
        <taxon>Embryophyta</taxon>
        <taxon>Tracheophyta</taxon>
        <taxon>Spermatophyta</taxon>
        <taxon>Magnoliopsida</taxon>
        <taxon>Liliopsida</taxon>
        <taxon>Poales</taxon>
        <taxon>Poaceae</taxon>
        <taxon>PACMAD clade</taxon>
        <taxon>Panicoideae</taxon>
        <taxon>Andropogonodae</taxon>
        <taxon>Andropogoneae</taxon>
        <taxon>Tripsacinae</taxon>
        <taxon>Zea</taxon>
    </lineage>
</organism>
<sequence length="535" mass="58740">MDVSLSPLVALLLVALLSRLILVLATRTTKGGSPSSGDDDGRRRLPPSPPGLPLLGHLPLLLGSLPHRRLQAMAASHGSVVLLRMGRVPTVVASSAAAAQEVMKVRDLAYASRPRLRMAERLLYGRDMAFAPYGERWRQARRVSVLHLLSHRRVLFFRRAREQEAAAMVARVSRTRAAAAAVNLNAALISYSSGIISRAALGVADVRTYGLDGGGGAAGENLTKLFDDFEALLGTVTVGELLPWLAWVDTLTGLHAKAARTSAEMDAFLERVIADHRQRRRAGRHREGGDGDDHRDFVDVLLDVNEAEHDGDDARGVLFDDDSIKGIILNMFSAATDTTYTTLVWAMAELINHPDEIRRLQDEIRAAVAGGGGVTEDHLEQLRYHRRVIKETLRLHAPVPLLLPRETTEDTELLGYRVPARTRVLVNAWAIARDPAAWERADEFLPERFADDDMKATDYLLGHHFRFVPFGAGRRGCPGVGFAAPAMELALASLLYHFDWELPAGGPSKVEMDELKGLSVRLKTTLHLTAKPWSP</sequence>
<keyword evidence="5 7" id="KW-0408">Iron</keyword>
<dbReference type="Gene3D" id="1.10.630.10">
    <property type="entry name" value="Cytochrome P450"/>
    <property type="match status" value="1"/>
</dbReference>
<evidence type="ECO:0000256" key="9">
    <source>
        <dbReference type="SAM" id="MobiDB-lite"/>
    </source>
</evidence>
<dbReference type="AlphaFoldDB" id="A0A804QKY8"/>
<dbReference type="RefSeq" id="XP_008655795.1">
    <property type="nucleotide sequence ID" value="XM_008657573.3"/>
</dbReference>
<reference evidence="11" key="3">
    <citation type="submission" date="2021-05" db="UniProtKB">
        <authorList>
            <consortium name="EnsemblPlants"/>
        </authorList>
    </citation>
    <scope>IDENTIFICATION</scope>
    <source>
        <strain evidence="11">cv. B73</strain>
    </source>
</reference>
<dbReference type="CDD" id="cd11072">
    <property type="entry name" value="CYP71-like"/>
    <property type="match status" value="1"/>
</dbReference>
<name>A0A804QKY8_MAIZE</name>
<dbReference type="Proteomes" id="UP000007305">
    <property type="component" value="Chromosome 8"/>
</dbReference>
<dbReference type="OrthoDB" id="1470350at2759"/>
<dbReference type="InterPro" id="IPR001128">
    <property type="entry name" value="Cyt_P450"/>
</dbReference>
<dbReference type="GO" id="GO:0004497">
    <property type="term" value="F:monooxygenase activity"/>
    <property type="evidence" value="ECO:0007669"/>
    <property type="project" value="UniProtKB-KW"/>
</dbReference>
<dbReference type="InterPro" id="IPR017972">
    <property type="entry name" value="Cyt_P450_CS"/>
</dbReference>
<dbReference type="GO" id="GO:0016491">
    <property type="term" value="F:oxidoreductase activity"/>
    <property type="evidence" value="ECO:0000318"/>
    <property type="project" value="GO_Central"/>
</dbReference>
<dbReference type="InParanoid" id="A0A804QKY8"/>
<keyword evidence="3 7" id="KW-0479">Metal-binding</keyword>
<evidence type="ECO:0007829" key="13">
    <source>
        <dbReference type="PeptideAtlas" id="A0A804QKY8"/>
    </source>
</evidence>
<accession>A0A804QKY8</accession>
<dbReference type="PANTHER" id="PTHR47955">
    <property type="entry name" value="CYTOCHROME P450 FAMILY 71 PROTEIN"/>
    <property type="match status" value="1"/>
</dbReference>
<protein>
    <recommendedName>
        <fullName evidence="14">Cytochrome P450 71A1</fullName>
    </recommendedName>
</protein>
<evidence type="ECO:0000256" key="2">
    <source>
        <dbReference type="ARBA" id="ARBA00022617"/>
    </source>
</evidence>
<keyword evidence="2 7" id="KW-0349">Heme</keyword>
<evidence type="ECO:0000256" key="8">
    <source>
        <dbReference type="RuleBase" id="RU000461"/>
    </source>
</evidence>
<keyword evidence="12" id="KW-1185">Reference proteome</keyword>
<evidence type="ECO:0000256" key="5">
    <source>
        <dbReference type="ARBA" id="ARBA00023004"/>
    </source>
</evidence>
<dbReference type="GO" id="GO:0016705">
    <property type="term" value="F:oxidoreductase activity, acting on paired donors, with incorporation or reduction of molecular oxygen"/>
    <property type="evidence" value="ECO:0007669"/>
    <property type="project" value="InterPro"/>
</dbReference>
<keyword evidence="4 8" id="KW-0560">Oxidoreductase</keyword>
<evidence type="ECO:0000256" key="1">
    <source>
        <dbReference type="ARBA" id="ARBA00010617"/>
    </source>
</evidence>
<dbReference type="PRINTS" id="PR00385">
    <property type="entry name" value="P450"/>
</dbReference>
<dbReference type="Gramene" id="Zm00001eb339120_T001">
    <property type="protein sequence ID" value="Zm00001eb339120_P001"/>
    <property type="gene ID" value="Zm00001eb339120"/>
</dbReference>
<dbReference type="GO" id="GO:0005506">
    <property type="term" value="F:iron ion binding"/>
    <property type="evidence" value="ECO:0007669"/>
    <property type="project" value="InterPro"/>
</dbReference>
<evidence type="ECO:0000256" key="3">
    <source>
        <dbReference type="ARBA" id="ARBA00022723"/>
    </source>
</evidence>
<dbReference type="GO" id="GO:0020037">
    <property type="term" value="F:heme binding"/>
    <property type="evidence" value="ECO:0007669"/>
    <property type="project" value="InterPro"/>
</dbReference>
<keyword evidence="13" id="KW-1267">Proteomics identification</keyword>
<proteinExistence type="evidence at protein level"/>
<evidence type="ECO:0000313" key="12">
    <source>
        <dbReference type="Proteomes" id="UP000007305"/>
    </source>
</evidence>
<dbReference type="InterPro" id="IPR002401">
    <property type="entry name" value="Cyt_P450_E_grp-I"/>
</dbReference>
<feature type="chain" id="PRO_5032655742" description="Cytochrome P450 71A1" evidence="10">
    <location>
        <begin position="26"/>
        <end position="535"/>
    </location>
</feature>
<evidence type="ECO:0000256" key="6">
    <source>
        <dbReference type="ARBA" id="ARBA00023033"/>
    </source>
</evidence>
<evidence type="ECO:0000313" key="11">
    <source>
        <dbReference type="EnsemblPlants" id="Zm00001eb339120_P001"/>
    </source>
</evidence>
<dbReference type="FunCoup" id="A0A804QKY8">
    <property type="interactions" value="288"/>
</dbReference>
<comment type="cofactor">
    <cofactor evidence="7">
        <name>heme</name>
        <dbReference type="ChEBI" id="CHEBI:30413"/>
    </cofactor>
</comment>
<dbReference type="InterPro" id="IPR036396">
    <property type="entry name" value="Cyt_P450_sf"/>
</dbReference>
<evidence type="ECO:0000256" key="7">
    <source>
        <dbReference type="PIRSR" id="PIRSR602401-1"/>
    </source>
</evidence>
<dbReference type="EnsemblPlants" id="Zm00001eb339120_T001">
    <property type="protein sequence ID" value="Zm00001eb339120_P001"/>
    <property type="gene ID" value="Zm00001eb339120"/>
</dbReference>
<reference evidence="11" key="2">
    <citation type="submission" date="2019-07" db="EMBL/GenBank/DDBJ databases">
        <authorList>
            <person name="Seetharam A."/>
            <person name="Woodhouse M."/>
            <person name="Cannon E."/>
        </authorList>
    </citation>
    <scope>NUCLEOTIDE SEQUENCE [LARGE SCALE GENOMIC DNA]</scope>
    <source>
        <strain evidence="11">cv. B73</strain>
    </source>
</reference>
<dbReference type="FunFam" id="1.10.630.10:FF:000043">
    <property type="entry name" value="Cytochrome P450 99A2"/>
    <property type="match status" value="1"/>
</dbReference>
<reference evidence="12" key="1">
    <citation type="journal article" date="2009" name="Science">
        <title>The B73 maize genome: complexity, diversity, and dynamics.</title>
        <authorList>
            <person name="Schnable P.S."/>
            <person name="Ware D."/>
            <person name="Fulton R.S."/>
            <person name="Stein J.C."/>
            <person name="Wei F."/>
            <person name="Pasternak S."/>
            <person name="Liang C."/>
            <person name="Zhang J."/>
            <person name="Fulton L."/>
            <person name="Graves T.A."/>
            <person name="Minx P."/>
            <person name="Reily A.D."/>
            <person name="Courtney L."/>
            <person name="Kruchowski S.S."/>
            <person name="Tomlinson C."/>
            <person name="Strong C."/>
            <person name="Delehaunty K."/>
            <person name="Fronick C."/>
            <person name="Courtney B."/>
            <person name="Rock S.M."/>
            <person name="Belter E."/>
            <person name="Du F."/>
            <person name="Kim K."/>
            <person name="Abbott R.M."/>
            <person name="Cotton M."/>
            <person name="Levy A."/>
            <person name="Marchetto P."/>
            <person name="Ochoa K."/>
            <person name="Jackson S.M."/>
            <person name="Gillam B."/>
            <person name="Chen W."/>
            <person name="Yan L."/>
            <person name="Higginbotham J."/>
            <person name="Cardenas M."/>
            <person name="Waligorski J."/>
            <person name="Applebaum E."/>
            <person name="Phelps L."/>
            <person name="Falcone J."/>
            <person name="Kanchi K."/>
            <person name="Thane T."/>
            <person name="Scimone A."/>
            <person name="Thane N."/>
            <person name="Henke J."/>
            <person name="Wang T."/>
            <person name="Ruppert J."/>
            <person name="Shah N."/>
            <person name="Rotter K."/>
            <person name="Hodges J."/>
            <person name="Ingenthron E."/>
            <person name="Cordes M."/>
            <person name="Kohlberg S."/>
            <person name="Sgro J."/>
            <person name="Delgado B."/>
            <person name="Mead K."/>
            <person name="Chinwalla A."/>
            <person name="Leonard S."/>
            <person name="Crouse K."/>
            <person name="Collura K."/>
            <person name="Kudrna D."/>
            <person name="Currie J."/>
            <person name="He R."/>
            <person name="Angelova A."/>
            <person name="Rajasekar S."/>
            <person name="Mueller T."/>
            <person name="Lomeli R."/>
            <person name="Scara G."/>
            <person name="Ko A."/>
            <person name="Delaney K."/>
            <person name="Wissotski M."/>
            <person name="Lopez G."/>
            <person name="Campos D."/>
            <person name="Braidotti M."/>
            <person name="Ashley E."/>
            <person name="Golser W."/>
            <person name="Kim H."/>
            <person name="Lee S."/>
            <person name="Lin J."/>
            <person name="Dujmic Z."/>
            <person name="Kim W."/>
            <person name="Talag J."/>
            <person name="Zuccolo A."/>
            <person name="Fan C."/>
            <person name="Sebastian A."/>
            <person name="Kramer M."/>
            <person name="Spiegel L."/>
            <person name="Nascimento L."/>
            <person name="Zutavern T."/>
            <person name="Miller B."/>
            <person name="Ambroise C."/>
            <person name="Muller S."/>
            <person name="Spooner W."/>
            <person name="Narechania A."/>
            <person name="Ren L."/>
            <person name="Wei S."/>
            <person name="Kumari S."/>
            <person name="Faga B."/>
            <person name="Levy M.J."/>
            <person name="McMahan L."/>
            <person name="Van Buren P."/>
            <person name="Vaughn M.W."/>
            <person name="Ying K."/>
            <person name="Yeh C.-T."/>
            <person name="Emrich S.J."/>
            <person name="Jia Y."/>
            <person name="Kalyanaraman A."/>
            <person name="Hsia A.-P."/>
            <person name="Barbazuk W.B."/>
            <person name="Baucom R.S."/>
            <person name="Brutnell T.P."/>
            <person name="Carpita N.C."/>
            <person name="Chaparro C."/>
            <person name="Chia J.-M."/>
            <person name="Deragon J.-M."/>
            <person name="Estill J.C."/>
            <person name="Fu Y."/>
            <person name="Jeddeloh J.A."/>
            <person name="Han Y."/>
            <person name="Lee H."/>
            <person name="Li P."/>
            <person name="Lisch D.R."/>
            <person name="Liu S."/>
            <person name="Liu Z."/>
            <person name="Nagel D.H."/>
            <person name="McCann M.C."/>
            <person name="SanMiguel P."/>
            <person name="Myers A.M."/>
            <person name="Nettleton D."/>
            <person name="Nguyen J."/>
            <person name="Penning B.W."/>
            <person name="Ponnala L."/>
            <person name="Schneider K.L."/>
            <person name="Schwartz D.C."/>
            <person name="Sharma A."/>
            <person name="Soderlund C."/>
            <person name="Springer N.M."/>
            <person name="Sun Q."/>
            <person name="Wang H."/>
            <person name="Waterman M."/>
            <person name="Westerman R."/>
            <person name="Wolfgruber T.K."/>
            <person name="Yang L."/>
            <person name="Yu Y."/>
            <person name="Zhang L."/>
            <person name="Zhou S."/>
            <person name="Zhu Q."/>
            <person name="Bennetzen J.L."/>
            <person name="Dawe R.K."/>
            <person name="Jiang J."/>
            <person name="Jiang N."/>
            <person name="Presting G.G."/>
            <person name="Wessler S.R."/>
            <person name="Aluru S."/>
            <person name="Martienssen R.A."/>
            <person name="Clifton S.W."/>
            <person name="McCombie W.R."/>
            <person name="Wing R.A."/>
            <person name="Wilson R.K."/>
        </authorList>
    </citation>
    <scope>NUCLEOTIDE SEQUENCE [LARGE SCALE GENOMIC DNA]</scope>
    <source>
        <strain evidence="12">cv. B73</strain>
    </source>
</reference>
<dbReference type="GeneID" id="103635000"/>
<keyword evidence="6 8" id="KW-0503">Monooxygenase</keyword>
<comment type="similarity">
    <text evidence="1 8">Belongs to the cytochrome P450 family.</text>
</comment>
<evidence type="ECO:0000256" key="10">
    <source>
        <dbReference type="SAM" id="SignalP"/>
    </source>
</evidence>
<dbReference type="PRINTS" id="PR00463">
    <property type="entry name" value="EP450I"/>
</dbReference>
<dbReference type="SUPFAM" id="SSF48264">
    <property type="entry name" value="Cytochrome P450"/>
    <property type="match status" value="1"/>
</dbReference>
<dbReference type="Pfam" id="PF00067">
    <property type="entry name" value="p450"/>
    <property type="match status" value="1"/>
</dbReference>
<evidence type="ECO:0008006" key="14">
    <source>
        <dbReference type="Google" id="ProtNLM"/>
    </source>
</evidence>